<dbReference type="PRINTS" id="PR01020">
    <property type="entry name" value="LPSBIOSNTHSS"/>
</dbReference>
<dbReference type="NCBIfam" id="TIGR00125">
    <property type="entry name" value="cyt_tran_rel"/>
    <property type="match status" value="1"/>
</dbReference>
<evidence type="ECO:0000256" key="7">
    <source>
        <dbReference type="ARBA" id="ARBA00022993"/>
    </source>
</evidence>
<dbReference type="HAMAP" id="MF_00151">
    <property type="entry name" value="PPAT_bact"/>
    <property type="match status" value="1"/>
</dbReference>
<keyword evidence="7 9" id="KW-0173">Coenzyme A biosynthesis</keyword>
<dbReference type="EC" id="2.7.7.3" evidence="9"/>
<dbReference type="GO" id="GO:0005524">
    <property type="term" value="F:ATP binding"/>
    <property type="evidence" value="ECO:0007669"/>
    <property type="project" value="UniProtKB-KW"/>
</dbReference>
<comment type="pathway">
    <text evidence="9">Cofactor biosynthesis; coenzyme A biosynthesis; CoA from (R)-pantothenate: step 4/5.</text>
</comment>
<feature type="binding site" evidence="9">
    <location>
        <position position="97"/>
    </location>
    <ligand>
        <name>ATP</name>
        <dbReference type="ChEBI" id="CHEBI:30616"/>
    </ligand>
</feature>
<evidence type="ECO:0000256" key="9">
    <source>
        <dbReference type="HAMAP-Rule" id="MF_00151"/>
    </source>
</evidence>
<dbReference type="PANTHER" id="PTHR21342:SF1">
    <property type="entry name" value="PHOSPHOPANTETHEINE ADENYLYLTRANSFERASE"/>
    <property type="match status" value="1"/>
</dbReference>
<comment type="similarity">
    <text evidence="9">Belongs to the bacterial CoaD family.</text>
</comment>
<evidence type="ECO:0000313" key="11">
    <source>
        <dbReference type="EMBL" id="HIQ83965.1"/>
    </source>
</evidence>
<evidence type="ECO:0000256" key="2">
    <source>
        <dbReference type="ARBA" id="ARBA00022679"/>
    </source>
</evidence>
<feature type="binding site" evidence="9">
    <location>
        <position position="8"/>
    </location>
    <ligand>
        <name>substrate</name>
    </ligand>
</feature>
<name>A0A9D0ZP12_9FIRM</name>
<dbReference type="AlphaFoldDB" id="A0A9D0ZP12"/>
<evidence type="ECO:0000256" key="8">
    <source>
        <dbReference type="ARBA" id="ARBA00029346"/>
    </source>
</evidence>
<keyword evidence="6 9" id="KW-0460">Magnesium</keyword>
<evidence type="ECO:0000256" key="4">
    <source>
        <dbReference type="ARBA" id="ARBA00022741"/>
    </source>
</evidence>
<dbReference type="PANTHER" id="PTHR21342">
    <property type="entry name" value="PHOSPHOPANTETHEINE ADENYLYLTRANSFERASE"/>
    <property type="match status" value="1"/>
</dbReference>
<feature type="site" description="Transition state stabilizer" evidence="9">
    <location>
        <position position="16"/>
    </location>
</feature>
<accession>A0A9D0ZP12</accession>
<evidence type="ECO:0000313" key="12">
    <source>
        <dbReference type="Proteomes" id="UP000824260"/>
    </source>
</evidence>
<comment type="function">
    <text evidence="9">Reversibly transfers an adenylyl group from ATP to 4'-phosphopantetheine, yielding dephospho-CoA (dPCoA) and pyrophosphate.</text>
</comment>
<keyword evidence="1 9" id="KW-0963">Cytoplasm</keyword>
<dbReference type="InterPro" id="IPR001980">
    <property type="entry name" value="PPAT"/>
</dbReference>
<reference evidence="11" key="2">
    <citation type="journal article" date="2021" name="PeerJ">
        <title>Extensive microbial diversity within the chicken gut microbiome revealed by metagenomics and culture.</title>
        <authorList>
            <person name="Gilroy R."/>
            <person name="Ravi A."/>
            <person name="Getino M."/>
            <person name="Pursley I."/>
            <person name="Horton D.L."/>
            <person name="Alikhan N.F."/>
            <person name="Baker D."/>
            <person name="Gharbi K."/>
            <person name="Hall N."/>
            <person name="Watson M."/>
            <person name="Adriaenssens E.M."/>
            <person name="Foster-Nyarko E."/>
            <person name="Jarju S."/>
            <person name="Secka A."/>
            <person name="Antonio M."/>
            <person name="Oren A."/>
            <person name="Chaudhuri R.R."/>
            <person name="La Ragione R."/>
            <person name="Hildebrand F."/>
            <person name="Pallen M.J."/>
        </authorList>
    </citation>
    <scope>NUCLEOTIDE SEQUENCE</scope>
    <source>
        <strain evidence="11">ChiSjej6B24-2974</strain>
    </source>
</reference>
<comment type="catalytic activity">
    <reaction evidence="8 9">
        <text>(R)-4'-phosphopantetheine + ATP + H(+) = 3'-dephospho-CoA + diphosphate</text>
        <dbReference type="Rhea" id="RHEA:19801"/>
        <dbReference type="ChEBI" id="CHEBI:15378"/>
        <dbReference type="ChEBI" id="CHEBI:30616"/>
        <dbReference type="ChEBI" id="CHEBI:33019"/>
        <dbReference type="ChEBI" id="CHEBI:57328"/>
        <dbReference type="ChEBI" id="CHEBI:61723"/>
        <dbReference type="EC" id="2.7.7.3"/>
    </reaction>
</comment>
<organism evidence="11 12">
    <name type="scientific">Candidatus Pullichristensenella stercorigallinarum</name>
    <dbReference type="NCBI Taxonomy" id="2840909"/>
    <lineage>
        <taxon>Bacteria</taxon>
        <taxon>Bacillati</taxon>
        <taxon>Bacillota</taxon>
        <taxon>Clostridia</taxon>
        <taxon>Candidatus Pullichristensenella</taxon>
    </lineage>
</organism>
<feature type="binding site" evidence="9">
    <location>
        <begin position="87"/>
        <end position="89"/>
    </location>
    <ligand>
        <name>ATP</name>
        <dbReference type="ChEBI" id="CHEBI:30616"/>
    </ligand>
</feature>
<feature type="binding site" evidence="9">
    <location>
        <begin position="8"/>
        <end position="9"/>
    </location>
    <ligand>
        <name>ATP</name>
        <dbReference type="ChEBI" id="CHEBI:30616"/>
    </ligand>
</feature>
<dbReference type="GO" id="GO:0005737">
    <property type="term" value="C:cytoplasm"/>
    <property type="evidence" value="ECO:0007669"/>
    <property type="project" value="UniProtKB-SubCell"/>
</dbReference>
<reference evidence="11" key="1">
    <citation type="submission" date="2020-10" db="EMBL/GenBank/DDBJ databases">
        <authorList>
            <person name="Gilroy R."/>
        </authorList>
    </citation>
    <scope>NUCLEOTIDE SEQUENCE</scope>
    <source>
        <strain evidence="11">ChiSjej6B24-2974</strain>
    </source>
</reference>
<feature type="binding site" evidence="9">
    <location>
        <position position="16"/>
    </location>
    <ligand>
        <name>ATP</name>
        <dbReference type="ChEBI" id="CHEBI:30616"/>
    </ligand>
</feature>
<feature type="binding site" evidence="9">
    <location>
        <begin position="121"/>
        <end position="127"/>
    </location>
    <ligand>
        <name>ATP</name>
        <dbReference type="ChEBI" id="CHEBI:30616"/>
    </ligand>
</feature>
<feature type="domain" description="Cytidyltransferase-like" evidence="10">
    <location>
        <begin position="4"/>
        <end position="130"/>
    </location>
</feature>
<dbReference type="EMBL" id="DVFZ01000119">
    <property type="protein sequence ID" value="HIQ83965.1"/>
    <property type="molecule type" value="Genomic_DNA"/>
</dbReference>
<keyword evidence="4 9" id="KW-0547">Nucleotide-binding</keyword>
<keyword evidence="5 9" id="KW-0067">ATP-binding</keyword>
<evidence type="ECO:0000256" key="3">
    <source>
        <dbReference type="ARBA" id="ARBA00022695"/>
    </source>
</evidence>
<comment type="cofactor">
    <cofactor evidence="9">
        <name>Mg(2+)</name>
        <dbReference type="ChEBI" id="CHEBI:18420"/>
    </cofactor>
</comment>
<dbReference type="NCBIfam" id="TIGR01510">
    <property type="entry name" value="coaD_prev_kdtB"/>
    <property type="match status" value="1"/>
</dbReference>
<dbReference type="SUPFAM" id="SSF52374">
    <property type="entry name" value="Nucleotidylyl transferase"/>
    <property type="match status" value="1"/>
</dbReference>
<comment type="subunit">
    <text evidence="9">Homohexamer.</text>
</comment>
<dbReference type="InterPro" id="IPR004821">
    <property type="entry name" value="Cyt_trans-like"/>
</dbReference>
<protein>
    <recommendedName>
        <fullName evidence="9">Phosphopantetheine adenylyltransferase</fullName>
        <ecNumber evidence="9">2.7.7.3</ecNumber>
    </recommendedName>
    <alternativeName>
        <fullName evidence="9">Dephospho-CoA pyrophosphorylase</fullName>
    </alternativeName>
    <alternativeName>
        <fullName evidence="9">Pantetheine-phosphate adenylyltransferase</fullName>
        <shortName evidence="9">PPAT</shortName>
    </alternativeName>
</protein>
<feature type="binding site" evidence="9">
    <location>
        <position position="72"/>
    </location>
    <ligand>
        <name>substrate</name>
    </ligand>
</feature>
<comment type="caution">
    <text evidence="11">The sequence shown here is derived from an EMBL/GenBank/DDBJ whole genome shotgun (WGS) entry which is preliminary data.</text>
</comment>
<evidence type="ECO:0000259" key="10">
    <source>
        <dbReference type="Pfam" id="PF01467"/>
    </source>
</evidence>
<evidence type="ECO:0000256" key="6">
    <source>
        <dbReference type="ARBA" id="ARBA00022842"/>
    </source>
</evidence>
<dbReference type="InterPro" id="IPR014729">
    <property type="entry name" value="Rossmann-like_a/b/a_fold"/>
</dbReference>
<sequence>MRVIYAGSFSPPTLGHLDIIRRASALFDEVVVAVLSQSEKTYLFSLEERREMLSRVTKGLQNVRVVADSGMLVELARREGADVILRGIRDASDLPLEMQMATANRSIGGLDTVFLACSPSYSLLSSSIVRDCARHGAPIEGMVPGEIANDIYAACAKAPDSKRSV</sequence>
<dbReference type="GO" id="GO:0004595">
    <property type="term" value="F:pantetheine-phosphate adenylyltransferase activity"/>
    <property type="evidence" value="ECO:0007669"/>
    <property type="project" value="UniProtKB-UniRule"/>
</dbReference>
<dbReference type="GO" id="GO:0015937">
    <property type="term" value="P:coenzyme A biosynthetic process"/>
    <property type="evidence" value="ECO:0007669"/>
    <property type="project" value="UniProtKB-UniRule"/>
</dbReference>
<comment type="subcellular location">
    <subcellularLocation>
        <location evidence="9">Cytoplasm</location>
    </subcellularLocation>
</comment>
<proteinExistence type="inferred from homology"/>
<feature type="binding site" evidence="9">
    <location>
        <position position="86"/>
    </location>
    <ligand>
        <name>substrate</name>
    </ligand>
</feature>
<keyword evidence="2 9" id="KW-0808">Transferase</keyword>
<evidence type="ECO:0000256" key="1">
    <source>
        <dbReference type="ARBA" id="ARBA00022490"/>
    </source>
</evidence>
<feature type="binding site" evidence="9">
    <location>
        <position position="40"/>
    </location>
    <ligand>
        <name>substrate</name>
    </ligand>
</feature>
<keyword evidence="3 9" id="KW-0548">Nucleotidyltransferase</keyword>
<dbReference type="Pfam" id="PF01467">
    <property type="entry name" value="CTP_transf_like"/>
    <property type="match status" value="1"/>
</dbReference>
<dbReference type="Proteomes" id="UP000824260">
    <property type="component" value="Unassembled WGS sequence"/>
</dbReference>
<gene>
    <name evidence="9 11" type="primary">coaD</name>
    <name evidence="11" type="ORF">IAA52_12805</name>
</gene>
<dbReference type="Gene3D" id="3.40.50.620">
    <property type="entry name" value="HUPs"/>
    <property type="match status" value="1"/>
</dbReference>
<evidence type="ECO:0000256" key="5">
    <source>
        <dbReference type="ARBA" id="ARBA00022840"/>
    </source>
</evidence>